<gene>
    <name evidence="1" type="ORF">BCB69_02345</name>
</gene>
<dbReference type="Proteomes" id="UP000094757">
    <property type="component" value="Chromosome"/>
</dbReference>
<dbReference type="Pfam" id="PF12710">
    <property type="entry name" value="HAD"/>
    <property type="match status" value="1"/>
</dbReference>
<dbReference type="EMBL" id="CP017037">
    <property type="protein sequence ID" value="AOH38913.1"/>
    <property type="molecule type" value="Genomic_DNA"/>
</dbReference>
<reference evidence="2" key="1">
    <citation type="submission" date="2016-08" db="EMBL/GenBank/DDBJ databases">
        <authorList>
            <person name="Holder M.E."/>
            <person name="Ajami N.J."/>
            <person name="Petrosino J.F."/>
        </authorList>
    </citation>
    <scope>NUCLEOTIDE SEQUENCE [LARGE SCALE GENOMIC DNA]</scope>
    <source>
        <strain evidence="2">F0677</strain>
    </source>
</reference>
<evidence type="ECO:0000313" key="1">
    <source>
        <dbReference type="EMBL" id="AOH38913.1"/>
    </source>
</evidence>
<proteinExistence type="predicted"/>
<evidence type="ECO:0000313" key="2">
    <source>
        <dbReference type="Proteomes" id="UP000094757"/>
    </source>
</evidence>
<dbReference type="AlphaFoldDB" id="A0A1B3WDD5"/>
<protein>
    <submittedName>
        <fullName evidence="1">Haloacid dehalogenase</fullName>
    </submittedName>
</protein>
<dbReference type="Gene3D" id="3.40.50.1000">
    <property type="entry name" value="HAD superfamily/HAD-like"/>
    <property type="match status" value="1"/>
</dbReference>
<name>A0A1B3WDD5_9FIRM</name>
<dbReference type="STRING" id="39950.BCB69_02345"/>
<sequence>MIMDIKPVLALCYDFDKTLSPENMQDGYIRSLGLDVDTFWSESNLLADKHHMDSNLAYMYKMIDEAVGKVIPTQQHLRSYGQRVPLYKGLETWFERMNILGNKYEVQIEHYIISSGLREIIEGTSIAPYFKHIYASAFYYDERGVPRWPAQAINYTNKTQFLFRIEKGTLDINDNHVNKHFAEGELRVPFRNIVYIGDSATDIPCMRLVNSLGGHSIGVYDRSNKKSKEQVYQMIKDKRIRYYVPTDYSKDSEMYKLIKSIIRKTAAYEVLENKYLQDKKQAFTSLF</sequence>
<dbReference type="KEGG" id="dpn:BCB69_02345"/>
<dbReference type="InterPro" id="IPR023214">
    <property type="entry name" value="HAD_sf"/>
</dbReference>
<accession>A0A1B3WDD5</accession>
<dbReference type="SUPFAM" id="SSF56784">
    <property type="entry name" value="HAD-like"/>
    <property type="match status" value="1"/>
</dbReference>
<dbReference type="RefSeq" id="WP_069176904.1">
    <property type="nucleotide sequence ID" value="NZ_CP017037.1"/>
</dbReference>
<dbReference type="InterPro" id="IPR036412">
    <property type="entry name" value="HAD-like_sf"/>
</dbReference>
<organism evidence="1 2">
    <name type="scientific">Dialister pneumosintes</name>
    <dbReference type="NCBI Taxonomy" id="39950"/>
    <lineage>
        <taxon>Bacteria</taxon>
        <taxon>Bacillati</taxon>
        <taxon>Bacillota</taxon>
        <taxon>Negativicutes</taxon>
        <taxon>Veillonellales</taxon>
        <taxon>Veillonellaceae</taxon>
        <taxon>Dialister</taxon>
    </lineage>
</organism>